<dbReference type="EMBL" id="CP001398">
    <property type="protein sequence ID" value="ACS33412.1"/>
    <property type="molecule type" value="Genomic_DNA"/>
</dbReference>
<dbReference type="InterPro" id="IPR049159">
    <property type="entry name" value="PF0610-like_wHTH_N"/>
</dbReference>
<dbReference type="PaxDb" id="593117-TGAM_0910"/>
<dbReference type="KEGG" id="tga:TGAM_0910"/>
<dbReference type="InterPro" id="IPR038767">
    <property type="entry name" value="PF0610-like"/>
</dbReference>
<dbReference type="eggNOG" id="arCOG04479">
    <property type="taxonomic scope" value="Archaea"/>
</dbReference>
<dbReference type="SUPFAM" id="SSF46785">
    <property type="entry name" value="Winged helix' DNA-binding domain"/>
    <property type="match status" value="1"/>
</dbReference>
<dbReference type="AlphaFoldDB" id="C5A5A0"/>
<name>C5A5A0_THEGJ</name>
<evidence type="ECO:0000259" key="2">
    <source>
        <dbReference type="Pfam" id="PF23470"/>
    </source>
</evidence>
<dbReference type="HOGENOM" id="CLU_1782582_0_0_2"/>
<feature type="domain" description="PF0610-like rubredoxin-like zinc beta-ribbon C-terminal" evidence="2">
    <location>
        <begin position="105"/>
        <end position="143"/>
    </location>
</feature>
<dbReference type="Proteomes" id="UP000001488">
    <property type="component" value="Chromosome"/>
</dbReference>
<dbReference type="PANTHER" id="PTHR40663:SF2">
    <property type="entry name" value="TRANSCRIPTIONAL REGULATOR"/>
    <property type="match status" value="1"/>
</dbReference>
<dbReference type="STRING" id="593117.TGAM_0910"/>
<evidence type="ECO:0000259" key="1">
    <source>
        <dbReference type="Pfam" id="PF21476"/>
    </source>
</evidence>
<feature type="domain" description="PF0610-like winged HTH N-terminal" evidence="1">
    <location>
        <begin position="49"/>
        <end position="102"/>
    </location>
</feature>
<evidence type="ECO:0000313" key="4">
    <source>
        <dbReference type="Proteomes" id="UP000001488"/>
    </source>
</evidence>
<dbReference type="InterPro" id="IPR036390">
    <property type="entry name" value="WH_DNA-bd_sf"/>
</dbReference>
<accession>C5A5A0</accession>
<dbReference type="InterPro" id="IPR057022">
    <property type="entry name" value="PF0610-like_Zn_ribbon_C"/>
</dbReference>
<keyword evidence="4" id="KW-1185">Reference proteome</keyword>
<organism evidence="3 4">
    <name type="scientific">Thermococcus gammatolerans (strain DSM 15229 / JCM 11827 / EJ3)</name>
    <dbReference type="NCBI Taxonomy" id="593117"/>
    <lineage>
        <taxon>Archaea</taxon>
        <taxon>Methanobacteriati</taxon>
        <taxon>Methanobacteriota</taxon>
        <taxon>Thermococci</taxon>
        <taxon>Thermococcales</taxon>
        <taxon>Thermococcaceae</taxon>
        <taxon>Thermococcus</taxon>
    </lineage>
</organism>
<gene>
    <name evidence="3" type="ordered locus">TGAM_0910</name>
</gene>
<dbReference type="Pfam" id="PF23470">
    <property type="entry name" value="Zn_ribbon_PF0610"/>
    <property type="match status" value="1"/>
</dbReference>
<sequence length="145" mass="16685">MSPCRALRTVFQGSGRRVRASQGSFRPSRVSSSHPKAFYFSILLFPMATRRERIISLLEERDYSVSELAQVLGIRGKGSKKLILEDLKAIQKTLKREGKVLLVKPAECRKCGFRFKPEINIPSRCPRCKSEWIEEPRFRIESKSL</sequence>
<dbReference type="PANTHER" id="PTHR40663">
    <property type="match status" value="1"/>
</dbReference>
<reference evidence="3 4" key="1">
    <citation type="journal article" date="2007" name="Genome Biol.">
        <title>Genome analysis and genome-wide proteomics of Thermococcus gammatolerans, the most radioresistant organism known amongst the Archaea.</title>
        <authorList>
            <person name="Zivanovic Y."/>
            <person name="Armengaud J."/>
            <person name="Lagorce A."/>
            <person name="Leplat C."/>
            <person name="Guerin P."/>
            <person name="Dutertre M."/>
            <person name="Anthouard V."/>
            <person name="Forterre P."/>
            <person name="Wincker P."/>
            <person name="Confalonieri F."/>
        </authorList>
    </citation>
    <scope>NUCLEOTIDE SEQUENCE [LARGE SCALE GENOMIC DNA]</scope>
    <source>
        <strain evidence="4">DSM 15229 / JCM 11827 / EJ3</strain>
    </source>
</reference>
<protein>
    <submittedName>
        <fullName evidence="3">Putative transcription regulator</fullName>
    </submittedName>
</protein>
<dbReference type="PATRIC" id="fig|593117.10.peg.903"/>
<dbReference type="Pfam" id="PF21476">
    <property type="entry name" value="PF0610-like_N"/>
    <property type="match status" value="1"/>
</dbReference>
<evidence type="ECO:0000313" key="3">
    <source>
        <dbReference type="EMBL" id="ACS33412.1"/>
    </source>
</evidence>
<proteinExistence type="predicted"/>